<dbReference type="GO" id="GO:0008234">
    <property type="term" value="F:cysteine-type peptidase activity"/>
    <property type="evidence" value="ECO:0007669"/>
    <property type="project" value="UniProtKB-KW"/>
</dbReference>
<dbReference type="SMART" id="SM00645">
    <property type="entry name" value="Pept_C1"/>
    <property type="match status" value="1"/>
</dbReference>
<sequence>MYIPAVVLLIGVSLAHGVSFQTLVEEQWHNFKLEHGKFYQTEDEEDYRRQVFMDNLHKINEHNKNYELGITTYKMAMNHMGDLTSDEFLRYYTSEMPQLDEYMENLNNSETITYGDDDFIIYEPQVEVNVEDLPRDVDWSKHGAVTGVKNQGQCGSCWSFSATGALEAAWYRKHGHLISLSEQNLVDCSWKYGNHGCKGGWMHWAYNYIKANGGIDTEQAYPYHAHNQACHYNPRSRGATVAAVVQFKGEGALQQKVASVGPIAIAAEVGHNFHFYHSGVYYEPHCGHSLNHAMLVVGYGNNYWLVKNSWGTGWGDRGYIRMARNRNNNCGIADAPTYPIV</sequence>
<dbReference type="CDD" id="cd02248">
    <property type="entry name" value="Peptidase_C1A"/>
    <property type="match status" value="1"/>
</dbReference>
<evidence type="ECO:0000256" key="2">
    <source>
        <dbReference type="ARBA" id="ARBA00022670"/>
    </source>
</evidence>
<dbReference type="PROSITE" id="PS00640">
    <property type="entry name" value="THIOL_PROTEASE_ASN"/>
    <property type="match status" value="1"/>
</dbReference>
<dbReference type="InterPro" id="IPR000169">
    <property type="entry name" value="Pept_cys_AS"/>
</dbReference>
<evidence type="ECO:0000256" key="7">
    <source>
        <dbReference type="SAM" id="SignalP"/>
    </source>
</evidence>
<evidence type="ECO:0000313" key="10">
    <source>
        <dbReference type="EMBL" id="CAG9770898.1"/>
    </source>
</evidence>
<dbReference type="InterPro" id="IPR039417">
    <property type="entry name" value="Peptidase_C1A_papain-like"/>
</dbReference>
<dbReference type="PRINTS" id="PR00705">
    <property type="entry name" value="PAPAIN"/>
</dbReference>
<keyword evidence="4" id="KW-0788">Thiol protease</keyword>
<evidence type="ECO:0000259" key="9">
    <source>
        <dbReference type="SMART" id="SM00848"/>
    </source>
</evidence>
<evidence type="ECO:0000256" key="1">
    <source>
        <dbReference type="ARBA" id="ARBA00008455"/>
    </source>
</evidence>
<evidence type="ECO:0000256" key="6">
    <source>
        <dbReference type="ARBA" id="ARBA00023157"/>
    </source>
</evidence>
<dbReference type="OrthoDB" id="10253408at2759"/>
<name>A0A9N9QLX6_9CUCU</name>
<evidence type="ECO:0000259" key="8">
    <source>
        <dbReference type="SMART" id="SM00645"/>
    </source>
</evidence>
<keyword evidence="5" id="KW-0865">Zymogen</keyword>
<dbReference type="SUPFAM" id="SSF54001">
    <property type="entry name" value="Cysteine proteinases"/>
    <property type="match status" value="1"/>
</dbReference>
<dbReference type="InterPro" id="IPR025661">
    <property type="entry name" value="Pept_asp_AS"/>
</dbReference>
<gene>
    <name evidence="10" type="ORF">CEUTPL_LOCUS11342</name>
</gene>
<dbReference type="InterPro" id="IPR025660">
    <property type="entry name" value="Pept_his_AS"/>
</dbReference>
<feature type="domain" description="Peptidase C1A papain C-terminal" evidence="8">
    <location>
        <begin position="133"/>
        <end position="340"/>
    </location>
</feature>
<keyword evidence="7" id="KW-0732">Signal</keyword>
<keyword evidence="2" id="KW-0645">Protease</keyword>
<accession>A0A9N9QLX6</accession>
<proteinExistence type="inferred from homology"/>
<dbReference type="FunFam" id="3.90.70.10:FF:000006">
    <property type="entry name" value="Cathepsin S"/>
    <property type="match status" value="1"/>
</dbReference>
<comment type="similarity">
    <text evidence="1">Belongs to the peptidase C1 family.</text>
</comment>
<feature type="signal peptide" evidence="7">
    <location>
        <begin position="1"/>
        <end position="17"/>
    </location>
</feature>
<dbReference type="EMBL" id="OU892282">
    <property type="protein sequence ID" value="CAG9770898.1"/>
    <property type="molecule type" value="Genomic_DNA"/>
</dbReference>
<dbReference type="SMART" id="SM00848">
    <property type="entry name" value="Inhibitor_I29"/>
    <property type="match status" value="1"/>
</dbReference>
<protein>
    <submittedName>
        <fullName evidence="10">Uncharacterized protein</fullName>
    </submittedName>
</protein>
<dbReference type="InterPro" id="IPR013201">
    <property type="entry name" value="Prot_inhib_I29"/>
</dbReference>
<evidence type="ECO:0000256" key="4">
    <source>
        <dbReference type="ARBA" id="ARBA00022807"/>
    </source>
</evidence>
<keyword evidence="11" id="KW-1185">Reference proteome</keyword>
<dbReference type="PANTHER" id="PTHR12411">
    <property type="entry name" value="CYSTEINE PROTEASE FAMILY C1-RELATED"/>
    <property type="match status" value="1"/>
</dbReference>
<dbReference type="Pfam" id="PF08246">
    <property type="entry name" value="Inhibitor_I29"/>
    <property type="match status" value="1"/>
</dbReference>
<feature type="chain" id="PRO_5040339095" evidence="7">
    <location>
        <begin position="18"/>
        <end position="341"/>
    </location>
</feature>
<feature type="domain" description="Cathepsin propeptide inhibitor" evidence="9">
    <location>
        <begin position="28"/>
        <end position="88"/>
    </location>
</feature>
<reference evidence="10" key="1">
    <citation type="submission" date="2022-01" db="EMBL/GenBank/DDBJ databases">
        <authorList>
            <person name="King R."/>
        </authorList>
    </citation>
    <scope>NUCLEOTIDE SEQUENCE</scope>
</reference>
<dbReference type="AlphaFoldDB" id="A0A9N9QLX6"/>
<dbReference type="InterPro" id="IPR013128">
    <property type="entry name" value="Peptidase_C1A"/>
</dbReference>
<keyword evidence="3" id="KW-0378">Hydrolase</keyword>
<evidence type="ECO:0000313" key="11">
    <source>
        <dbReference type="Proteomes" id="UP001152799"/>
    </source>
</evidence>
<dbReference type="Pfam" id="PF00112">
    <property type="entry name" value="Peptidase_C1"/>
    <property type="match status" value="1"/>
</dbReference>
<dbReference type="PROSITE" id="PS00139">
    <property type="entry name" value="THIOL_PROTEASE_CYS"/>
    <property type="match status" value="1"/>
</dbReference>
<dbReference type="GO" id="GO:0006508">
    <property type="term" value="P:proteolysis"/>
    <property type="evidence" value="ECO:0007669"/>
    <property type="project" value="UniProtKB-KW"/>
</dbReference>
<dbReference type="Proteomes" id="UP001152799">
    <property type="component" value="Chromosome 6"/>
</dbReference>
<keyword evidence="6" id="KW-1015">Disulfide bond</keyword>
<dbReference type="InterPro" id="IPR038765">
    <property type="entry name" value="Papain-like_cys_pep_sf"/>
</dbReference>
<evidence type="ECO:0000256" key="3">
    <source>
        <dbReference type="ARBA" id="ARBA00022801"/>
    </source>
</evidence>
<evidence type="ECO:0000256" key="5">
    <source>
        <dbReference type="ARBA" id="ARBA00023145"/>
    </source>
</evidence>
<dbReference type="InterPro" id="IPR000668">
    <property type="entry name" value="Peptidase_C1A_C"/>
</dbReference>
<dbReference type="PROSITE" id="PS00639">
    <property type="entry name" value="THIOL_PROTEASE_HIS"/>
    <property type="match status" value="1"/>
</dbReference>
<dbReference type="Gene3D" id="3.90.70.10">
    <property type="entry name" value="Cysteine proteinases"/>
    <property type="match status" value="1"/>
</dbReference>
<organism evidence="10 11">
    <name type="scientific">Ceutorhynchus assimilis</name>
    <name type="common">cabbage seed weevil</name>
    <dbReference type="NCBI Taxonomy" id="467358"/>
    <lineage>
        <taxon>Eukaryota</taxon>
        <taxon>Metazoa</taxon>
        <taxon>Ecdysozoa</taxon>
        <taxon>Arthropoda</taxon>
        <taxon>Hexapoda</taxon>
        <taxon>Insecta</taxon>
        <taxon>Pterygota</taxon>
        <taxon>Neoptera</taxon>
        <taxon>Endopterygota</taxon>
        <taxon>Coleoptera</taxon>
        <taxon>Polyphaga</taxon>
        <taxon>Cucujiformia</taxon>
        <taxon>Curculionidae</taxon>
        <taxon>Ceutorhynchinae</taxon>
        <taxon>Ceutorhynchus</taxon>
    </lineage>
</organism>